<comment type="caution">
    <text evidence="2">The sequence shown here is derived from an EMBL/GenBank/DDBJ whole genome shotgun (WGS) entry which is preliminary data.</text>
</comment>
<dbReference type="SUPFAM" id="SSF48371">
    <property type="entry name" value="ARM repeat"/>
    <property type="match status" value="1"/>
</dbReference>
<dbReference type="InterPro" id="IPR021133">
    <property type="entry name" value="HEAT_type_2"/>
</dbReference>
<comment type="function">
    <text evidence="1">Catalyzes the hydroxylation of the N(6)-(4-aminobutyl)-L-lysine intermediate produced by deoxyhypusine synthase/DHPS on a critical lysine of the eukaryotic translation initiation factor 5A/eIF-5A. This is the second step of the post-translational modification of that lysine into an unusual amino acid residue named hypusine. Hypusination is unique to mature eIF-5A factor and is essential for its function.</text>
</comment>
<evidence type="ECO:0000313" key="3">
    <source>
        <dbReference type="Proteomes" id="UP001202961"/>
    </source>
</evidence>
<reference evidence="2 3" key="1">
    <citation type="journal article" date="2022" name="Syst. Appl. Microbiol.">
        <title>Rhodopirellula aestuarii sp. nov., a novel member of the genus Rhodopirellula isolated from brackish sediments collected in the Tagus River estuary, Portugal.</title>
        <authorList>
            <person name="Vitorino I.R."/>
            <person name="Klimek D."/>
            <person name="Calusinska M."/>
            <person name="Lobo-da-Cunha A."/>
            <person name="Vasconcelos V."/>
            <person name="Lage O.M."/>
        </authorList>
    </citation>
    <scope>NUCLEOTIDE SEQUENCE [LARGE SCALE GENOMIC DNA]</scope>
    <source>
        <strain evidence="2 3">ICT_H3.1</strain>
    </source>
</reference>
<dbReference type="RefSeq" id="WP_250929522.1">
    <property type="nucleotide sequence ID" value="NZ_JAMQBK010000039.1"/>
</dbReference>
<protein>
    <submittedName>
        <fullName evidence="2">HEAT repeat domain-containing protein</fullName>
    </submittedName>
</protein>
<dbReference type="Proteomes" id="UP001202961">
    <property type="component" value="Unassembled WGS sequence"/>
</dbReference>
<dbReference type="PROSITE" id="PS50077">
    <property type="entry name" value="HEAT_REPEAT"/>
    <property type="match status" value="1"/>
</dbReference>
<evidence type="ECO:0000313" key="2">
    <source>
        <dbReference type="EMBL" id="MCM2371890.1"/>
    </source>
</evidence>
<sequence>MRVMMMGFLALMVSGCESPAEKAEQLVARIVATPADWARPGHKQTVIEAKDELIKLGPAALPAIIDGLGDDNRFVGMWLLEPILASGESAVLPLAAALTDADVDRRRWALFAISGLASKEIDISAALPAIQRCTRDEDSEIRALSLMAISSTKEDRGVPEFISALKDPDAHVRSEAAKWLGIVATVRVPGARLQDDPLPQLSESVIAEIRPKLIAAFSDESAIVRREVVGALSEYGPSVEPTLREAMKDRDAEVRAAALESLACIRSDGAVAELIEGLGDPDIPVRLRSAKWLGMLADPDTLLLSRRRPSPLPTIDPLAFEAAIDSLTTASKDAHAGVRSAASDALKKIGR</sequence>
<dbReference type="Gene3D" id="1.25.10.10">
    <property type="entry name" value="Leucine-rich Repeat Variant"/>
    <property type="match status" value="2"/>
</dbReference>
<keyword evidence="3" id="KW-1185">Reference proteome</keyword>
<evidence type="ECO:0000256" key="1">
    <source>
        <dbReference type="ARBA" id="ARBA00045876"/>
    </source>
</evidence>
<dbReference type="EMBL" id="JAMQBK010000039">
    <property type="protein sequence ID" value="MCM2371890.1"/>
    <property type="molecule type" value="Genomic_DNA"/>
</dbReference>
<name>A0ABT0U5S1_9BACT</name>
<organism evidence="2 3">
    <name type="scientific">Aporhodopirellula aestuarii</name>
    <dbReference type="NCBI Taxonomy" id="2950107"/>
    <lineage>
        <taxon>Bacteria</taxon>
        <taxon>Pseudomonadati</taxon>
        <taxon>Planctomycetota</taxon>
        <taxon>Planctomycetia</taxon>
        <taxon>Pirellulales</taxon>
        <taxon>Pirellulaceae</taxon>
        <taxon>Aporhodopirellula</taxon>
    </lineage>
</organism>
<dbReference type="InterPro" id="IPR004155">
    <property type="entry name" value="PBS_lyase_HEAT"/>
</dbReference>
<proteinExistence type="predicted"/>
<dbReference type="PANTHER" id="PTHR12697:SF5">
    <property type="entry name" value="DEOXYHYPUSINE HYDROXYLASE"/>
    <property type="match status" value="1"/>
</dbReference>
<dbReference type="SMART" id="SM00567">
    <property type="entry name" value="EZ_HEAT"/>
    <property type="match status" value="3"/>
</dbReference>
<accession>A0ABT0U5S1</accession>
<dbReference type="InterPro" id="IPR016024">
    <property type="entry name" value="ARM-type_fold"/>
</dbReference>
<dbReference type="InterPro" id="IPR011989">
    <property type="entry name" value="ARM-like"/>
</dbReference>
<dbReference type="PROSITE" id="PS51257">
    <property type="entry name" value="PROKAR_LIPOPROTEIN"/>
    <property type="match status" value="1"/>
</dbReference>
<dbReference type="Pfam" id="PF13646">
    <property type="entry name" value="HEAT_2"/>
    <property type="match status" value="2"/>
</dbReference>
<dbReference type="PANTHER" id="PTHR12697">
    <property type="entry name" value="PBS LYASE HEAT-LIKE PROTEIN"/>
    <property type="match status" value="1"/>
</dbReference>
<gene>
    <name evidence="2" type="ORF">NB063_14870</name>
</gene>